<dbReference type="NCBIfam" id="NF009773">
    <property type="entry name" value="PRK13270.1"/>
    <property type="match status" value="1"/>
</dbReference>
<evidence type="ECO:0000256" key="3">
    <source>
        <dbReference type="SAM" id="SignalP"/>
    </source>
</evidence>
<keyword evidence="3" id="KW-0732">Signal</keyword>
<dbReference type="AlphaFoldDB" id="A0A840I0P1"/>
<dbReference type="SUPFAM" id="SSF48208">
    <property type="entry name" value="Six-hairpin glycosidases"/>
    <property type="match status" value="1"/>
</dbReference>
<evidence type="ECO:0000313" key="5">
    <source>
        <dbReference type="Proteomes" id="UP000563524"/>
    </source>
</evidence>
<keyword evidence="1 4" id="KW-0378">Hydrolase</keyword>
<dbReference type="InterPro" id="IPR001661">
    <property type="entry name" value="Glyco_hydro_37"/>
</dbReference>
<protein>
    <submittedName>
        <fullName evidence="4">Alpha,alpha-trehalase</fullName>
        <ecNumber evidence="4">3.2.1.28</ecNumber>
    </submittedName>
</protein>
<dbReference type="EC" id="3.2.1.28" evidence="4"/>
<dbReference type="InterPro" id="IPR018232">
    <property type="entry name" value="Glyco_hydro_37_CS"/>
</dbReference>
<keyword evidence="5" id="KW-1185">Reference proteome</keyword>
<feature type="signal peptide" evidence="3">
    <location>
        <begin position="1"/>
        <end position="17"/>
    </location>
</feature>
<comment type="caution">
    <text evidence="4">The sequence shown here is derived from an EMBL/GenBank/DDBJ whole genome shotgun (WGS) entry which is preliminary data.</text>
</comment>
<evidence type="ECO:0000256" key="1">
    <source>
        <dbReference type="ARBA" id="ARBA00022801"/>
    </source>
</evidence>
<dbReference type="PROSITE" id="PS00928">
    <property type="entry name" value="TREHALASE_2"/>
    <property type="match status" value="1"/>
</dbReference>
<dbReference type="PANTHER" id="PTHR23403:SF8">
    <property type="entry name" value="CYTOPLASMIC TREHALASE"/>
    <property type="match status" value="1"/>
</dbReference>
<feature type="chain" id="PRO_5032327910" evidence="3">
    <location>
        <begin position="18"/>
        <end position="538"/>
    </location>
</feature>
<dbReference type="PROSITE" id="PS00927">
    <property type="entry name" value="TREHALASE_1"/>
    <property type="match status" value="1"/>
</dbReference>
<dbReference type="PANTHER" id="PTHR23403">
    <property type="entry name" value="TREHALASE"/>
    <property type="match status" value="1"/>
</dbReference>
<dbReference type="GO" id="GO:0004555">
    <property type="term" value="F:alpha,alpha-trehalase activity"/>
    <property type="evidence" value="ECO:0007669"/>
    <property type="project" value="UniProtKB-EC"/>
</dbReference>
<reference evidence="4 5" key="1">
    <citation type="submission" date="2020-08" db="EMBL/GenBank/DDBJ databases">
        <title>Genomic Encyclopedia of Type Strains, Phase IV (KMG-IV): sequencing the most valuable type-strain genomes for metagenomic binning, comparative biology and taxonomic classification.</title>
        <authorList>
            <person name="Goeker M."/>
        </authorList>
    </citation>
    <scope>NUCLEOTIDE SEQUENCE [LARGE SCALE GENOMIC DNA]</scope>
    <source>
        <strain evidence="4 5">DSM 102850</strain>
    </source>
</reference>
<dbReference type="InterPro" id="IPR008928">
    <property type="entry name" value="6-hairpin_glycosidase_sf"/>
</dbReference>
<dbReference type="Pfam" id="PF01204">
    <property type="entry name" value="Trehalase"/>
    <property type="match status" value="1"/>
</dbReference>
<proteinExistence type="predicted"/>
<dbReference type="PRINTS" id="PR00744">
    <property type="entry name" value="GLHYDRLASE37"/>
</dbReference>
<evidence type="ECO:0000313" key="4">
    <source>
        <dbReference type="EMBL" id="MBB4657772.1"/>
    </source>
</evidence>
<dbReference type="EMBL" id="JACHOB010000001">
    <property type="protein sequence ID" value="MBB4657772.1"/>
    <property type="molecule type" value="Genomic_DNA"/>
</dbReference>
<organism evidence="4 5">
    <name type="scientific">Parvularcula dongshanensis</name>
    <dbReference type="NCBI Taxonomy" id="1173995"/>
    <lineage>
        <taxon>Bacteria</taxon>
        <taxon>Pseudomonadati</taxon>
        <taxon>Pseudomonadota</taxon>
        <taxon>Alphaproteobacteria</taxon>
        <taxon>Parvularculales</taxon>
        <taxon>Parvularculaceae</taxon>
        <taxon>Parvularcula</taxon>
    </lineage>
</organism>
<gene>
    <name evidence="4" type="ORF">GGQ59_000272</name>
</gene>
<dbReference type="GO" id="GO:0005993">
    <property type="term" value="P:trehalose catabolic process"/>
    <property type="evidence" value="ECO:0007669"/>
    <property type="project" value="TreeGrafter"/>
</dbReference>
<dbReference type="Proteomes" id="UP000563524">
    <property type="component" value="Unassembled WGS sequence"/>
</dbReference>
<name>A0A840I0P1_9PROT</name>
<dbReference type="InterPro" id="IPR012341">
    <property type="entry name" value="6hp_glycosidase-like_sf"/>
</dbReference>
<sequence length="538" mass="57924">MRIPFLPLLLLAACATAGGPAADHPAPSQVYDDLFAAVALSGVMEPKDWADATPLRDPDAIVEDWEDEGAPTDTATLRVFVAANFAPPAAVAAPPTLPPDRTLAQHVDLLWPILTRPGTGGTQGSLLPLPNPYLVPGGRFREAYYWDAYFTLLGLDDRALREGMVANFEAELAQYGRIPNGNRTYYLGRSQPPVLYLMVALLNEADPAAAWAAHLEALRAEHAFWMAGADDLDEGEARARAVRLGDGSLLSRYWDDRAAPRDESYLYDVETASRSGRAPEAVYRDLRAGAESGWDFSSRWLDEPADLSTIQTTNIVPADLNALLYGLEQAIAAGCARAGEAGCASAYASAAEARSAAMRRHLWSSDGGYFADYDLRTGAVRDRPTAAMLYPLFTGLATQAEADRTARSVRRHLLAPGGVLPTPVETGEQWDAPNGWAPHQWIAAAGLSAYGHDTLAEEIEAGWARTVARGFCESGRLVEKYDLETARDGGGGEYPTQDGFGWTNGVTIRMIEDEPALAPLGEVRILRDPAACAAAVRL</sequence>
<accession>A0A840I0P1</accession>
<dbReference type="RefSeq" id="WP_183815134.1">
    <property type="nucleotide sequence ID" value="NZ_JACHOB010000001.1"/>
</dbReference>
<evidence type="ECO:0000256" key="2">
    <source>
        <dbReference type="ARBA" id="ARBA00023295"/>
    </source>
</evidence>
<dbReference type="Gene3D" id="1.50.10.10">
    <property type="match status" value="1"/>
</dbReference>
<keyword evidence="2 4" id="KW-0326">Glycosidase</keyword>